<keyword evidence="8" id="KW-1185">Reference proteome</keyword>
<dbReference type="AlphaFoldDB" id="A0AAN9TN57"/>
<dbReference type="SUPFAM" id="SSF103473">
    <property type="entry name" value="MFS general substrate transporter"/>
    <property type="match status" value="1"/>
</dbReference>
<dbReference type="GO" id="GO:0035348">
    <property type="term" value="P:acetyl-CoA transmembrane transport"/>
    <property type="evidence" value="ECO:0007669"/>
    <property type="project" value="InterPro"/>
</dbReference>
<comment type="caution">
    <text evidence="7">The sequence shown here is derived from an EMBL/GenBank/DDBJ whole genome shotgun (WGS) entry which is preliminary data.</text>
</comment>
<sequence length="652" mass="74143">MRSDAENQDAESPQTPADEYTDDRNEGDGWNIALLLFLYLLQGIPLGLSAAIPIILTNRKIDYKDQAEFSFVSWPFSLKLLWAPIVDAVYSAKFGRRKSWLVPTQYLIGIFMLFISVNVTDWLGDESGNRAPRIQLLTFVFFCCNFLAATQDIAVDGWALTMLHRKNLGHASTCNSVGQTAGFFLGYVLFIALDSADLYNKIFGTHETTGVVSFSTFMFFWGITYIISTTLVAIFKKDNSLSIVENEKDLDLNIRQSYFLLWEILKLKPVQKFAVILLTVKLGFAAIDAVSPLKLVENGVPKDRLALMAIPLVPLQIILPFLISKYMVGPRPMDCYLSVIPFRLLIGLIVAVLVYVTPKFVVNHNVPFFYYGILLVVYGLHQMAIYCMFVASMAFFAKISDPRSGGTYMTLLNTLSNLGGTWPSTVILYFVDLLTWKECSETCKPNTVPCIPVNDCTKVIDGFFVEVIICTFIGLLWLKWGKLRVQKLQNLNESAWLLSHFAAGCHNFRLDVSIFGWMSHFSSSRYNFRLDVSIFGWMSHFSSSRFKFRLDVSNFGWMSQFSAGCLIFRLAGLIFVYCLIFRLDVSIFGWMSHFSFSWFNFRLVVSFFGWMSQFSAGCLIFRLDVSFFGWMSHFSAGCLNFRLDVSFFVQLV</sequence>
<name>A0AAN9TN57_9HEMI</name>
<protein>
    <recommendedName>
        <fullName evidence="9">Acetyl-coenzyme A transporter 1</fullName>
    </recommendedName>
</protein>
<evidence type="ECO:0000256" key="5">
    <source>
        <dbReference type="SAM" id="MobiDB-lite"/>
    </source>
</evidence>
<evidence type="ECO:0000313" key="8">
    <source>
        <dbReference type="Proteomes" id="UP001367676"/>
    </source>
</evidence>
<evidence type="ECO:0008006" key="9">
    <source>
        <dbReference type="Google" id="ProtNLM"/>
    </source>
</evidence>
<evidence type="ECO:0000256" key="1">
    <source>
        <dbReference type="ARBA" id="ARBA00004141"/>
    </source>
</evidence>
<dbReference type="PANTHER" id="PTHR12778:SF9">
    <property type="entry name" value="ACETYL-COENZYME A TRANSPORTER 1"/>
    <property type="match status" value="1"/>
</dbReference>
<dbReference type="GO" id="GO:0016020">
    <property type="term" value="C:membrane"/>
    <property type="evidence" value="ECO:0007669"/>
    <property type="project" value="UniProtKB-SubCell"/>
</dbReference>
<feature type="transmembrane region" description="Helical" evidence="6">
    <location>
        <begin position="368"/>
        <end position="396"/>
    </location>
</feature>
<dbReference type="PANTHER" id="PTHR12778">
    <property type="entry name" value="SOLUTE CARRIER FAMILY 33 ACETYL-COA TRANSPORTER -RELATED"/>
    <property type="match status" value="1"/>
</dbReference>
<feature type="transmembrane region" description="Helical" evidence="6">
    <location>
        <begin position="213"/>
        <end position="235"/>
    </location>
</feature>
<dbReference type="EMBL" id="JBBCAQ010000010">
    <property type="protein sequence ID" value="KAK7601031.1"/>
    <property type="molecule type" value="Genomic_DNA"/>
</dbReference>
<feature type="transmembrane region" description="Helical" evidence="6">
    <location>
        <begin position="459"/>
        <end position="478"/>
    </location>
</feature>
<dbReference type="Gene3D" id="1.20.1250.20">
    <property type="entry name" value="MFS general substrate transporter like domains"/>
    <property type="match status" value="1"/>
</dbReference>
<dbReference type="InterPro" id="IPR024371">
    <property type="entry name" value="AcetylCoA_trans_1-like"/>
</dbReference>
<gene>
    <name evidence="7" type="ORF">V9T40_008472</name>
</gene>
<proteinExistence type="predicted"/>
<feature type="transmembrane region" description="Helical" evidence="6">
    <location>
        <begin position="335"/>
        <end position="356"/>
    </location>
</feature>
<comment type="subcellular location">
    <subcellularLocation>
        <location evidence="1">Membrane</location>
        <topology evidence="1">Multi-pass membrane protein</topology>
    </subcellularLocation>
</comment>
<dbReference type="GO" id="GO:0008521">
    <property type="term" value="F:acetyl-CoA transmembrane transporter activity"/>
    <property type="evidence" value="ECO:0007669"/>
    <property type="project" value="InterPro"/>
</dbReference>
<feature type="region of interest" description="Disordered" evidence="5">
    <location>
        <begin position="1"/>
        <end position="24"/>
    </location>
</feature>
<accession>A0AAN9TN57</accession>
<feature type="transmembrane region" description="Helical" evidence="6">
    <location>
        <begin position="555"/>
        <end position="583"/>
    </location>
</feature>
<dbReference type="Pfam" id="PF13000">
    <property type="entry name" value="Acatn"/>
    <property type="match status" value="2"/>
</dbReference>
<dbReference type="InterPro" id="IPR036259">
    <property type="entry name" value="MFS_trans_sf"/>
</dbReference>
<evidence type="ECO:0000256" key="4">
    <source>
        <dbReference type="ARBA" id="ARBA00023136"/>
    </source>
</evidence>
<feature type="transmembrane region" description="Helical" evidence="6">
    <location>
        <begin position="100"/>
        <end position="119"/>
    </location>
</feature>
<feature type="transmembrane region" description="Helical" evidence="6">
    <location>
        <begin position="139"/>
        <end position="161"/>
    </location>
</feature>
<feature type="transmembrane region" description="Helical" evidence="6">
    <location>
        <begin position="273"/>
        <end position="293"/>
    </location>
</feature>
<feature type="transmembrane region" description="Helical" evidence="6">
    <location>
        <begin position="603"/>
        <end position="623"/>
    </location>
</feature>
<evidence type="ECO:0000256" key="2">
    <source>
        <dbReference type="ARBA" id="ARBA00022692"/>
    </source>
</evidence>
<keyword evidence="3 6" id="KW-1133">Transmembrane helix</keyword>
<organism evidence="7 8">
    <name type="scientific">Parthenolecanium corni</name>
    <dbReference type="NCBI Taxonomy" id="536013"/>
    <lineage>
        <taxon>Eukaryota</taxon>
        <taxon>Metazoa</taxon>
        <taxon>Ecdysozoa</taxon>
        <taxon>Arthropoda</taxon>
        <taxon>Hexapoda</taxon>
        <taxon>Insecta</taxon>
        <taxon>Pterygota</taxon>
        <taxon>Neoptera</taxon>
        <taxon>Paraneoptera</taxon>
        <taxon>Hemiptera</taxon>
        <taxon>Sternorrhyncha</taxon>
        <taxon>Coccoidea</taxon>
        <taxon>Coccidae</taxon>
        <taxon>Parthenolecanium</taxon>
    </lineage>
</organism>
<dbReference type="InterPro" id="IPR004752">
    <property type="entry name" value="AmpG_permease/AT-1"/>
</dbReference>
<feature type="transmembrane region" description="Helical" evidence="6">
    <location>
        <begin position="173"/>
        <end position="193"/>
    </location>
</feature>
<keyword evidence="4 6" id="KW-0472">Membrane</keyword>
<feature type="transmembrane region" description="Helical" evidence="6">
    <location>
        <begin position="305"/>
        <end position="323"/>
    </location>
</feature>
<keyword evidence="2 6" id="KW-0812">Transmembrane</keyword>
<feature type="transmembrane region" description="Helical" evidence="6">
    <location>
        <begin position="408"/>
        <end position="431"/>
    </location>
</feature>
<dbReference type="Proteomes" id="UP001367676">
    <property type="component" value="Unassembled WGS sequence"/>
</dbReference>
<evidence type="ECO:0000313" key="7">
    <source>
        <dbReference type="EMBL" id="KAK7601031.1"/>
    </source>
</evidence>
<evidence type="ECO:0000256" key="6">
    <source>
        <dbReference type="SAM" id="Phobius"/>
    </source>
</evidence>
<reference evidence="7 8" key="1">
    <citation type="submission" date="2024-03" db="EMBL/GenBank/DDBJ databases">
        <title>Adaptation during the transition from Ophiocordyceps entomopathogen to insect associate is accompanied by gene loss and intensified selection.</title>
        <authorList>
            <person name="Ward C.M."/>
            <person name="Onetto C.A."/>
            <person name="Borneman A.R."/>
        </authorList>
    </citation>
    <scope>NUCLEOTIDE SEQUENCE [LARGE SCALE GENOMIC DNA]</scope>
    <source>
        <strain evidence="7">AWRI1</strain>
        <tissue evidence="7">Single Adult Female</tissue>
    </source>
</reference>
<feature type="transmembrane region" description="Helical" evidence="6">
    <location>
        <begin position="32"/>
        <end position="56"/>
    </location>
</feature>
<evidence type="ECO:0000256" key="3">
    <source>
        <dbReference type="ARBA" id="ARBA00022989"/>
    </source>
</evidence>